<dbReference type="EMBL" id="CP002198">
    <property type="protein sequence ID" value="ADN16196.1"/>
    <property type="molecule type" value="Genomic_DNA"/>
</dbReference>
<feature type="binding site" evidence="5">
    <location>
        <position position="188"/>
    </location>
    <ligand>
        <name>NAD(+)</name>
        <dbReference type="ChEBI" id="CHEBI:57540"/>
    </ligand>
</feature>
<dbReference type="InterPro" id="IPR046346">
    <property type="entry name" value="Aminoacid_DH-like_N_sf"/>
</dbReference>
<dbReference type="SUPFAM" id="SSF51735">
    <property type="entry name" value="NAD(P)-binding Rossmann-fold domains"/>
    <property type="match status" value="1"/>
</dbReference>
<dbReference type="STRING" id="497965.Cyan7822_4278"/>
<name>E0UA04_GLOV7</name>
<dbReference type="Gene3D" id="3.40.50.720">
    <property type="entry name" value="NAD(P)-binding Rossmann-like Domain"/>
    <property type="match status" value="1"/>
</dbReference>
<feature type="active site" description="Proton donor" evidence="4">
    <location>
        <position position="104"/>
    </location>
</feature>
<dbReference type="PANTHER" id="PTHR11606">
    <property type="entry name" value="GLUTAMATE DEHYDROGENASE"/>
    <property type="match status" value="1"/>
</dbReference>
<dbReference type="Proteomes" id="UP000008206">
    <property type="component" value="Chromosome"/>
</dbReference>
<dbReference type="GO" id="GO:0000166">
    <property type="term" value="F:nucleotide binding"/>
    <property type="evidence" value="ECO:0007669"/>
    <property type="project" value="UniProtKB-KW"/>
</dbReference>
<accession>E0UA04</accession>
<evidence type="ECO:0000313" key="9">
    <source>
        <dbReference type="EMBL" id="ADN16196.1"/>
    </source>
</evidence>
<dbReference type="InterPro" id="IPR006095">
    <property type="entry name" value="Glu/Leu/Phe/Val/Trp_DH"/>
</dbReference>
<gene>
    <name evidence="9" type="ordered locus">Cyan7822_4278</name>
</gene>
<dbReference type="PANTHER" id="PTHR11606:SF13">
    <property type="entry name" value="GLUTAMATE DEHYDROGENASE 1, MITOCHONDRIAL"/>
    <property type="match status" value="1"/>
</dbReference>
<evidence type="ECO:0000256" key="3">
    <source>
        <dbReference type="PIRNR" id="PIRNR000185"/>
    </source>
</evidence>
<proteinExistence type="inferred from homology"/>
<keyword evidence="2 3" id="KW-0560">Oxidoreductase</keyword>
<dbReference type="InterPro" id="IPR036291">
    <property type="entry name" value="NAD(P)-bd_dom_sf"/>
</dbReference>
<keyword evidence="5" id="KW-0547">Nucleotide-binding</keyword>
<dbReference type="KEGG" id="cyj:Cyan7822_4278"/>
<keyword evidence="5" id="KW-0520">NAD</keyword>
<keyword evidence="10" id="KW-1185">Reference proteome</keyword>
<organism evidence="9 10">
    <name type="scientific">Gloeothece verrucosa (strain PCC 7822)</name>
    <name type="common">Cyanothece sp. (strain PCC 7822)</name>
    <dbReference type="NCBI Taxonomy" id="497965"/>
    <lineage>
        <taxon>Bacteria</taxon>
        <taxon>Bacillati</taxon>
        <taxon>Cyanobacteriota</taxon>
        <taxon>Cyanophyceae</taxon>
        <taxon>Oscillatoriophycideae</taxon>
        <taxon>Chroococcales</taxon>
        <taxon>Aphanothecaceae</taxon>
        <taxon>Gloeothece</taxon>
        <taxon>Gloeothece verrucosa</taxon>
    </lineage>
</organism>
<dbReference type="PROSITE" id="PS00074">
    <property type="entry name" value="GLFV_DEHYDROGENASE"/>
    <property type="match status" value="1"/>
</dbReference>
<dbReference type="AlphaFoldDB" id="E0UA04"/>
<dbReference type="SUPFAM" id="SSF53223">
    <property type="entry name" value="Aminoacid dehydrogenase-like, N-terminal domain"/>
    <property type="match status" value="1"/>
</dbReference>
<dbReference type="InterPro" id="IPR014362">
    <property type="entry name" value="Glu_DH"/>
</dbReference>
<dbReference type="Pfam" id="PF00208">
    <property type="entry name" value="ELFV_dehydrog"/>
    <property type="match status" value="1"/>
</dbReference>
<feature type="binding site" evidence="5">
    <location>
        <position position="356"/>
    </location>
    <ligand>
        <name>substrate</name>
    </ligand>
</feature>
<evidence type="ECO:0000256" key="7">
    <source>
        <dbReference type="RuleBase" id="RU004417"/>
    </source>
</evidence>
<dbReference type="eggNOG" id="COG0334">
    <property type="taxonomic scope" value="Bacteria"/>
</dbReference>
<dbReference type="InterPro" id="IPR033922">
    <property type="entry name" value="NAD_bind_Glu_DH"/>
</dbReference>
<dbReference type="InterPro" id="IPR006097">
    <property type="entry name" value="Glu/Leu/Phe/Val/Trp_DH_dimer"/>
</dbReference>
<dbReference type="GO" id="GO:0004352">
    <property type="term" value="F:glutamate dehydrogenase (NAD+) activity"/>
    <property type="evidence" value="ECO:0007669"/>
    <property type="project" value="TreeGrafter"/>
</dbReference>
<dbReference type="SMART" id="SM00839">
    <property type="entry name" value="ELFV_dehydrog"/>
    <property type="match status" value="1"/>
</dbReference>
<dbReference type="GO" id="GO:0006538">
    <property type="term" value="P:L-glutamate catabolic process"/>
    <property type="evidence" value="ECO:0007669"/>
    <property type="project" value="TreeGrafter"/>
</dbReference>
<evidence type="ECO:0000256" key="2">
    <source>
        <dbReference type="ARBA" id="ARBA00023002"/>
    </source>
</evidence>
<sequence length="431" mass="47320">MDKPLLADASTRLESALKYVSISEDAIERLKYPKASLSVSIPVRMDDGSLRIFQGYRVRYDDTRGPGKGGVRYHPNVNIDEVQSLAFWMTFKCALLNLPFGGAKGGVTVNPKELSKHELERLSRGYIEAIADFIGPDVDILAPDVYTNAMIMGWMMDQYSIITRKISPAVVTGKPLTMGGSQGRDAATGRGAYYVIQAMLGRFDLEPAHTTIAVQGFGNAGGVVAELLSKAGYKVVAVSDSGGGIYSEKGLDIPSIRRYKQEQRGIKAIYCQDTVCNIEEHQLITNEELLSLDVDVLIPAALENQITQTNAADVKAKYIFEVANGPITSAADQILEQKGIYVFPDILVNAGGVTVSYFEWVQNRNGLYWTLKEVHERLKENMVTEAEKVWSVAQEFGVSLRTAAYVHALNRLGEALDAKGTRDYYINGTIG</sequence>
<evidence type="ECO:0000256" key="5">
    <source>
        <dbReference type="PIRSR" id="PIRSR000185-2"/>
    </source>
</evidence>
<dbReference type="CDD" id="cd01076">
    <property type="entry name" value="NAD_bind_1_Glu_DH"/>
    <property type="match status" value="1"/>
</dbReference>
<feature type="binding site" evidence="5">
    <location>
        <position position="219"/>
    </location>
    <ligand>
        <name>NAD(+)</name>
        <dbReference type="ChEBI" id="CHEBI:57540"/>
    </ligand>
</feature>
<dbReference type="InterPro" id="IPR033524">
    <property type="entry name" value="Glu/Leu/Phe/Val_DH_AS"/>
</dbReference>
<protein>
    <recommendedName>
        <fullName evidence="3">Glutamate dehydrogenase</fullName>
    </recommendedName>
</protein>
<dbReference type="HOGENOM" id="CLU_025763_1_2_3"/>
<evidence type="ECO:0000313" key="10">
    <source>
        <dbReference type="Proteomes" id="UP000008206"/>
    </source>
</evidence>
<dbReference type="Pfam" id="PF02812">
    <property type="entry name" value="ELFV_dehydrog_N"/>
    <property type="match status" value="1"/>
</dbReference>
<dbReference type="PRINTS" id="PR00082">
    <property type="entry name" value="GLFDHDRGNASE"/>
</dbReference>
<dbReference type="FunFam" id="3.40.50.10860:FF:000003">
    <property type="entry name" value="Glutamate dehydrogenase"/>
    <property type="match status" value="1"/>
</dbReference>
<evidence type="ECO:0000259" key="8">
    <source>
        <dbReference type="SMART" id="SM00839"/>
    </source>
</evidence>
<dbReference type="PIRSF" id="PIRSF000185">
    <property type="entry name" value="Glu_DH"/>
    <property type="match status" value="1"/>
</dbReference>
<feature type="binding site" evidence="5">
    <location>
        <position position="68"/>
    </location>
    <ligand>
        <name>substrate</name>
    </ligand>
</feature>
<reference evidence="10" key="1">
    <citation type="journal article" date="2011" name="MBio">
        <title>Novel metabolic attributes of the genus Cyanothece, comprising a group of unicellular nitrogen-fixing Cyanobacteria.</title>
        <authorList>
            <person name="Bandyopadhyay A."/>
            <person name="Elvitigala T."/>
            <person name="Welsh E."/>
            <person name="Stockel J."/>
            <person name="Liberton M."/>
            <person name="Min H."/>
            <person name="Sherman L.A."/>
            <person name="Pakrasi H.B."/>
        </authorList>
    </citation>
    <scope>NUCLEOTIDE SEQUENCE [LARGE SCALE GENOMIC DNA]</scope>
    <source>
        <strain evidence="10">PCC 7822</strain>
    </source>
</reference>
<feature type="site" description="Important for catalysis" evidence="6">
    <location>
        <position position="144"/>
    </location>
</feature>
<dbReference type="InterPro" id="IPR006096">
    <property type="entry name" value="Glu/Leu/Phe/Val/Trp_DH_C"/>
</dbReference>
<evidence type="ECO:0000256" key="1">
    <source>
        <dbReference type="ARBA" id="ARBA00006382"/>
    </source>
</evidence>
<dbReference type="Gene3D" id="3.40.50.10860">
    <property type="entry name" value="Leucine Dehydrogenase, chain A, domain 1"/>
    <property type="match status" value="1"/>
</dbReference>
<feature type="binding site" evidence="5">
    <location>
        <position position="92"/>
    </location>
    <ligand>
        <name>substrate</name>
    </ligand>
</feature>
<evidence type="ECO:0000256" key="6">
    <source>
        <dbReference type="PIRSR" id="PIRSR000185-3"/>
    </source>
</evidence>
<evidence type="ECO:0000256" key="4">
    <source>
        <dbReference type="PIRSR" id="PIRSR000185-1"/>
    </source>
</evidence>
<feature type="domain" description="Glutamate/phenylalanine/leucine/valine/L-tryptophan dehydrogenase C-terminal" evidence="8">
    <location>
        <begin position="181"/>
        <end position="420"/>
    </location>
</feature>
<dbReference type="RefSeq" id="WP_013324259.1">
    <property type="nucleotide sequence ID" value="NC_014501.1"/>
</dbReference>
<comment type="similarity">
    <text evidence="1 3 7">Belongs to the Glu/Leu/Phe/Val dehydrogenases family.</text>
</comment>
<dbReference type="OrthoDB" id="9803297at2"/>